<dbReference type="EMBL" id="QEKO01000001">
    <property type="protein sequence ID" value="PVY68003.1"/>
    <property type="molecule type" value="Genomic_DNA"/>
</dbReference>
<name>A0A2U1CQ43_9BURK</name>
<protein>
    <submittedName>
        <fullName evidence="9">Surface polysaccharide O-acyltransferase-like enzyme</fullName>
    </submittedName>
</protein>
<feature type="transmembrane region" description="Helical" evidence="7">
    <location>
        <begin position="160"/>
        <end position="178"/>
    </location>
</feature>
<dbReference type="RefSeq" id="WP_017524151.1">
    <property type="nucleotide sequence ID" value="NZ_JACCEX010000001.1"/>
</dbReference>
<keyword evidence="4 7" id="KW-0812">Transmembrane</keyword>
<evidence type="ECO:0000256" key="7">
    <source>
        <dbReference type="SAM" id="Phobius"/>
    </source>
</evidence>
<reference evidence="9 10" key="1">
    <citation type="submission" date="2018-04" db="EMBL/GenBank/DDBJ databases">
        <title>Genomic Encyclopedia of Type Strains, Phase IV (KMG-IV): sequencing the most valuable type-strain genomes for metagenomic binning, comparative biology and taxonomic classification.</title>
        <authorList>
            <person name="Goeker M."/>
        </authorList>
    </citation>
    <scope>NUCLEOTIDE SEQUENCE [LARGE SCALE GENOMIC DNA]</scope>
    <source>
        <strain evidence="9 10">DSM 10065</strain>
    </source>
</reference>
<keyword evidence="9" id="KW-0808">Transferase</keyword>
<comment type="similarity">
    <text evidence="2">Belongs to the acyltransferase 3 family.</text>
</comment>
<feature type="transmembrane region" description="Helical" evidence="7">
    <location>
        <begin position="184"/>
        <end position="204"/>
    </location>
</feature>
<comment type="caution">
    <text evidence="9">The sequence shown here is derived from an EMBL/GenBank/DDBJ whole genome shotgun (WGS) entry which is preliminary data.</text>
</comment>
<evidence type="ECO:0000313" key="9">
    <source>
        <dbReference type="EMBL" id="PVY68003.1"/>
    </source>
</evidence>
<feature type="transmembrane region" description="Helical" evidence="7">
    <location>
        <begin position="216"/>
        <end position="236"/>
    </location>
</feature>
<accession>A0A2U1CQ43</accession>
<dbReference type="OrthoDB" id="1072135at2"/>
<evidence type="ECO:0000313" key="10">
    <source>
        <dbReference type="Proteomes" id="UP000246145"/>
    </source>
</evidence>
<dbReference type="GO" id="GO:0005886">
    <property type="term" value="C:plasma membrane"/>
    <property type="evidence" value="ECO:0007669"/>
    <property type="project" value="UniProtKB-SubCell"/>
</dbReference>
<comment type="subcellular location">
    <subcellularLocation>
        <location evidence="1">Cell membrane</location>
        <topology evidence="1">Multi-pass membrane protein</topology>
    </subcellularLocation>
</comment>
<evidence type="ECO:0000256" key="5">
    <source>
        <dbReference type="ARBA" id="ARBA00022989"/>
    </source>
</evidence>
<keyword evidence="5 7" id="KW-1133">Transmembrane helix</keyword>
<dbReference type="Proteomes" id="UP000246145">
    <property type="component" value="Unassembled WGS sequence"/>
</dbReference>
<evidence type="ECO:0000256" key="2">
    <source>
        <dbReference type="ARBA" id="ARBA00007400"/>
    </source>
</evidence>
<evidence type="ECO:0000259" key="8">
    <source>
        <dbReference type="Pfam" id="PF01757"/>
    </source>
</evidence>
<dbReference type="PANTHER" id="PTHR40074:SF2">
    <property type="entry name" value="O-ACETYLTRANSFERASE WECH"/>
    <property type="match status" value="1"/>
</dbReference>
<evidence type="ECO:0000256" key="1">
    <source>
        <dbReference type="ARBA" id="ARBA00004651"/>
    </source>
</evidence>
<dbReference type="Pfam" id="PF01757">
    <property type="entry name" value="Acyl_transf_3"/>
    <property type="match status" value="1"/>
</dbReference>
<feature type="transmembrane region" description="Helical" evidence="7">
    <location>
        <begin position="12"/>
        <end position="32"/>
    </location>
</feature>
<evidence type="ECO:0000256" key="4">
    <source>
        <dbReference type="ARBA" id="ARBA00022692"/>
    </source>
</evidence>
<dbReference type="AlphaFoldDB" id="A0A2U1CQ43"/>
<proteinExistence type="inferred from homology"/>
<feature type="domain" description="Acyltransferase 3" evidence="8">
    <location>
        <begin position="10"/>
        <end position="322"/>
    </location>
</feature>
<keyword evidence="6 7" id="KW-0472">Membrane</keyword>
<evidence type="ECO:0000256" key="6">
    <source>
        <dbReference type="ARBA" id="ARBA00023136"/>
    </source>
</evidence>
<dbReference type="InterPro" id="IPR002656">
    <property type="entry name" value="Acyl_transf_3_dom"/>
</dbReference>
<dbReference type="STRING" id="1231391.GCA_000308195_01793"/>
<gene>
    <name evidence="9" type="ORF">C7440_0389</name>
</gene>
<feature type="transmembrane region" description="Helical" evidence="7">
    <location>
        <begin position="242"/>
        <end position="263"/>
    </location>
</feature>
<dbReference type="PANTHER" id="PTHR40074">
    <property type="entry name" value="O-ACETYLTRANSFERASE WECH"/>
    <property type="match status" value="1"/>
</dbReference>
<dbReference type="GO" id="GO:0016413">
    <property type="term" value="F:O-acetyltransferase activity"/>
    <property type="evidence" value="ECO:0007669"/>
    <property type="project" value="TreeGrafter"/>
</dbReference>
<sequence>MPVQQADYDKLDAARWMAALAVVLLHCAAFPLTSVSDYGSTDWEWANFYDAATRWCVPVFVMISGALLLNPGKREAFKNFYQRRAMRIAPAIVFWSVFYLLWGALMYHLDGVPMDAAAWLRKATSGAPYYHLWYLYMLAGLYLFAPYLRTIYQRCSHRQRVAAVLAIFVLAILQTLHRELNADGYGFFLTWFLPYISYFLAGRMMFEGELRLPRPGLVLCATIALTAVGASVLSSADALNVYFYDTFSLTVPLMSLAVFQLILNARSLPRLPAIAPLTFGIYLAHPIFLDIAKRTGLYLPTSGTAWQTPLAAVAIFMLSLGFVRVLRHVPGGARIT</sequence>
<feature type="transmembrane region" description="Helical" evidence="7">
    <location>
        <begin position="52"/>
        <end position="70"/>
    </location>
</feature>
<feature type="transmembrane region" description="Helical" evidence="7">
    <location>
        <begin position="129"/>
        <end position="148"/>
    </location>
</feature>
<dbReference type="GO" id="GO:0009246">
    <property type="term" value="P:enterobacterial common antigen biosynthetic process"/>
    <property type="evidence" value="ECO:0007669"/>
    <property type="project" value="TreeGrafter"/>
</dbReference>
<keyword evidence="10" id="KW-1185">Reference proteome</keyword>
<organism evidence="9 10">
    <name type="scientific">Pusillimonas noertemannii</name>
    <dbReference type="NCBI Taxonomy" id="305977"/>
    <lineage>
        <taxon>Bacteria</taxon>
        <taxon>Pseudomonadati</taxon>
        <taxon>Pseudomonadota</taxon>
        <taxon>Betaproteobacteria</taxon>
        <taxon>Burkholderiales</taxon>
        <taxon>Alcaligenaceae</taxon>
        <taxon>Pusillimonas</taxon>
    </lineage>
</organism>
<keyword evidence="3" id="KW-1003">Cell membrane</keyword>
<feature type="transmembrane region" description="Helical" evidence="7">
    <location>
        <begin position="308"/>
        <end position="326"/>
    </location>
</feature>
<keyword evidence="9" id="KW-0012">Acyltransferase</keyword>
<evidence type="ECO:0000256" key="3">
    <source>
        <dbReference type="ARBA" id="ARBA00022475"/>
    </source>
</evidence>
<feature type="transmembrane region" description="Helical" evidence="7">
    <location>
        <begin position="91"/>
        <end position="109"/>
    </location>
</feature>
<feature type="transmembrane region" description="Helical" evidence="7">
    <location>
        <begin position="270"/>
        <end position="288"/>
    </location>
</feature>